<dbReference type="NCBIfam" id="TIGR02046">
    <property type="entry name" value="sdhC_b558_fam"/>
    <property type="match status" value="1"/>
</dbReference>
<dbReference type="EMBL" id="UOEX01000418">
    <property type="protein sequence ID" value="VAW42130.1"/>
    <property type="molecule type" value="Genomic_DNA"/>
</dbReference>
<dbReference type="InterPro" id="IPR011138">
    <property type="entry name" value="Cytochrome_b-558"/>
</dbReference>
<protein>
    <submittedName>
        <fullName evidence="2">Succinate dehydrogenase cytochrome b subunit</fullName>
    </submittedName>
</protein>
<name>A0A3B0VNR5_9ZZZZ</name>
<keyword evidence="1" id="KW-0812">Transmembrane</keyword>
<dbReference type="Gene3D" id="1.20.1300.10">
    <property type="entry name" value="Fumarate reductase/succinate dehydrogenase, transmembrane subunit"/>
    <property type="match status" value="1"/>
</dbReference>
<feature type="transmembrane region" description="Helical" evidence="1">
    <location>
        <begin position="111"/>
        <end position="129"/>
    </location>
</feature>
<evidence type="ECO:0000256" key="1">
    <source>
        <dbReference type="SAM" id="Phobius"/>
    </source>
</evidence>
<feature type="transmembrane region" description="Helical" evidence="1">
    <location>
        <begin position="149"/>
        <end position="168"/>
    </location>
</feature>
<keyword evidence="1" id="KW-1133">Transmembrane helix</keyword>
<accession>A0A3B0VNR5</accession>
<dbReference type="SUPFAM" id="SSF81343">
    <property type="entry name" value="Fumarate reductase respiratory complex transmembrane subunits"/>
    <property type="match status" value="1"/>
</dbReference>
<organism evidence="2">
    <name type="scientific">hydrothermal vent metagenome</name>
    <dbReference type="NCBI Taxonomy" id="652676"/>
    <lineage>
        <taxon>unclassified sequences</taxon>
        <taxon>metagenomes</taxon>
        <taxon>ecological metagenomes</taxon>
    </lineage>
</organism>
<reference evidence="2" key="1">
    <citation type="submission" date="2018-06" db="EMBL/GenBank/DDBJ databases">
        <authorList>
            <person name="Zhirakovskaya E."/>
        </authorList>
    </citation>
    <scope>NUCLEOTIDE SEQUENCE</scope>
</reference>
<feature type="transmembrane region" description="Helical" evidence="1">
    <location>
        <begin position="60"/>
        <end position="83"/>
    </location>
</feature>
<dbReference type="GO" id="GO:0016020">
    <property type="term" value="C:membrane"/>
    <property type="evidence" value="ECO:0007669"/>
    <property type="project" value="InterPro"/>
</dbReference>
<sequence length="214" mass="23668">MNRQKIFIFSSIGRKALVAVSGAFLGFFLFLHLLGNSAAFWGAGAFISYAAGLHSLPVPMLLFEIVLLSFFIIHILLAIVSWYENLRARPERYACHKNAGGRTWGSRTMPYTGVIILLFVIVHLSAFWGTKPAAIAALVRHNLSRPLTASYYLISLAALTLHVSHGFWSLWQSLGLGLRHTDLLRKSSLIISITGGLLFSLIPLLCLLSADFLR</sequence>
<dbReference type="InterPro" id="IPR034804">
    <property type="entry name" value="SQR/QFR_C/D"/>
</dbReference>
<proteinExistence type="predicted"/>
<evidence type="ECO:0000313" key="2">
    <source>
        <dbReference type="EMBL" id="VAW42130.1"/>
    </source>
</evidence>
<dbReference type="AlphaFoldDB" id="A0A3B0VNR5"/>
<feature type="transmembrane region" description="Helical" evidence="1">
    <location>
        <begin position="189"/>
        <end position="210"/>
    </location>
</feature>
<gene>
    <name evidence="2" type="ORF">MNBD_DELTA03-1753</name>
</gene>
<keyword evidence="1" id="KW-0472">Membrane</keyword>